<keyword evidence="3" id="KW-1185">Reference proteome</keyword>
<accession>A0A0M9UCT6</accession>
<dbReference type="PANTHER" id="PTHR46732">
    <property type="entry name" value="ATP-DEPENDENT PROTEASE LA (LON) DOMAIN PROTEIN"/>
    <property type="match status" value="1"/>
</dbReference>
<feature type="domain" description="Lon N-terminal" evidence="1">
    <location>
        <begin position="1"/>
        <end position="196"/>
    </location>
</feature>
<evidence type="ECO:0000313" key="3">
    <source>
        <dbReference type="Proteomes" id="UP000037784"/>
    </source>
</evidence>
<reference evidence="3" key="2">
    <citation type="submission" date="2015-08" db="EMBL/GenBank/DDBJ databases">
        <title>Draft Genome Sequence of a Heterotrophic Facultative Anaerobic Bacterium Ardenticatena maritima Strain 110S.</title>
        <authorList>
            <person name="Kawaichi S."/>
            <person name="Yoshida T."/>
            <person name="Sako Y."/>
            <person name="Nakamura R."/>
        </authorList>
    </citation>
    <scope>NUCLEOTIDE SEQUENCE [LARGE SCALE GENOMIC DNA]</scope>
    <source>
        <strain evidence="3">110S</strain>
    </source>
</reference>
<protein>
    <recommendedName>
        <fullName evidence="1">Lon N-terminal domain-containing protein</fullName>
    </recommendedName>
</protein>
<evidence type="ECO:0000313" key="2">
    <source>
        <dbReference type="EMBL" id="GAP63217.1"/>
    </source>
</evidence>
<dbReference type="PROSITE" id="PS51787">
    <property type="entry name" value="LON_N"/>
    <property type="match status" value="1"/>
</dbReference>
<dbReference type="AlphaFoldDB" id="A0A0M9UCT6"/>
<dbReference type="SUPFAM" id="SSF88697">
    <property type="entry name" value="PUA domain-like"/>
    <property type="match status" value="1"/>
</dbReference>
<name>A0A0M9UCT6_9CHLR</name>
<dbReference type="InterPro" id="IPR046336">
    <property type="entry name" value="Lon_prtase_N_sf"/>
</dbReference>
<comment type="caution">
    <text evidence="2">The sequence shown here is derived from an EMBL/GenBank/DDBJ whole genome shotgun (WGS) entry which is preliminary data.</text>
</comment>
<evidence type="ECO:0000259" key="1">
    <source>
        <dbReference type="PROSITE" id="PS51787"/>
    </source>
</evidence>
<dbReference type="OrthoDB" id="9806457at2"/>
<dbReference type="Pfam" id="PF02190">
    <property type="entry name" value="LON_substr_bdg"/>
    <property type="match status" value="1"/>
</dbReference>
<organism evidence="2 3">
    <name type="scientific">Ardenticatena maritima</name>
    <dbReference type="NCBI Taxonomy" id="872965"/>
    <lineage>
        <taxon>Bacteria</taxon>
        <taxon>Bacillati</taxon>
        <taxon>Chloroflexota</taxon>
        <taxon>Ardenticatenia</taxon>
        <taxon>Ardenticatenales</taxon>
        <taxon>Ardenticatenaceae</taxon>
        <taxon>Ardenticatena</taxon>
    </lineage>
</organism>
<dbReference type="EMBL" id="BBZA01000125">
    <property type="protein sequence ID" value="GAP63217.1"/>
    <property type="molecule type" value="Genomic_DNA"/>
</dbReference>
<dbReference type="RefSeq" id="WP_054493083.1">
    <property type="nucleotide sequence ID" value="NZ_BBZA01000125.1"/>
</dbReference>
<proteinExistence type="predicted"/>
<gene>
    <name evidence="2" type="ORF">ARMA_1640</name>
</gene>
<dbReference type="SMART" id="SM00464">
    <property type="entry name" value="LON"/>
    <property type="match status" value="1"/>
</dbReference>
<dbReference type="Gene3D" id="2.30.130.40">
    <property type="entry name" value="LON domain-like"/>
    <property type="match status" value="1"/>
</dbReference>
<reference evidence="2 3" key="1">
    <citation type="journal article" date="2015" name="Genome Announc.">
        <title>Draft Genome Sequence of a Heterotrophic Facultative Anaerobic Thermophilic Bacterium, Ardenticatena maritima Strain 110ST.</title>
        <authorList>
            <person name="Kawaichi S."/>
            <person name="Yoshida T."/>
            <person name="Sako Y."/>
            <person name="Nakamura R."/>
        </authorList>
    </citation>
    <scope>NUCLEOTIDE SEQUENCE [LARGE SCALE GENOMIC DNA]</scope>
    <source>
        <strain evidence="2 3">110S</strain>
    </source>
</reference>
<dbReference type="InParanoid" id="A0A0M9UCT6"/>
<dbReference type="InterPro" id="IPR015947">
    <property type="entry name" value="PUA-like_sf"/>
</dbReference>
<dbReference type="PANTHER" id="PTHR46732:SF8">
    <property type="entry name" value="ATP-DEPENDENT PROTEASE LA (LON) DOMAIN PROTEIN"/>
    <property type="match status" value="1"/>
</dbReference>
<dbReference type="Proteomes" id="UP000037784">
    <property type="component" value="Unassembled WGS sequence"/>
</dbReference>
<dbReference type="InterPro" id="IPR003111">
    <property type="entry name" value="Lon_prtase_N"/>
</dbReference>
<sequence length="216" mass="24517">MPQLRLFPLHIVLFPGMPLGLHIFEERYKQLINECLRDGEPFGVVAIRRGSEVGDPAPDLFDVGTAAHILQVEPLDEGRMNIVGVGQARFRIEHLYTDRPYLYADVEYLHLRDQRDPSLPALMNRVGLLLHRYLDVLRQADLVKGGGHELPGDPVSLAYLAAYVLQIPDEQKQVLVEENSLPALLHRLADMYRRELPLVQVLLSPPPHEPMPFSEN</sequence>